<dbReference type="EMBL" id="CAXHTA020000019">
    <property type="protein sequence ID" value="CAL5228960.1"/>
    <property type="molecule type" value="Genomic_DNA"/>
</dbReference>
<dbReference type="PROSITE" id="PS50082">
    <property type="entry name" value="WD_REPEATS_2"/>
    <property type="match status" value="2"/>
</dbReference>
<keyword evidence="4" id="KW-0853">WD repeat</keyword>
<evidence type="ECO:0000313" key="7">
    <source>
        <dbReference type="EMBL" id="CAL5228960.1"/>
    </source>
</evidence>
<evidence type="ECO:0000256" key="4">
    <source>
        <dbReference type="PROSITE-ProRule" id="PRU00221"/>
    </source>
</evidence>
<reference evidence="7 8" key="1">
    <citation type="submission" date="2024-06" db="EMBL/GenBank/DDBJ databases">
        <authorList>
            <person name="Kraege A."/>
            <person name="Thomma B."/>
        </authorList>
    </citation>
    <scope>NUCLEOTIDE SEQUENCE [LARGE SCALE GENOMIC DNA]</scope>
</reference>
<dbReference type="Gene3D" id="2.40.100.10">
    <property type="entry name" value="Cyclophilin-like"/>
    <property type="match status" value="1"/>
</dbReference>
<gene>
    <name evidence="7" type="primary">g12192</name>
    <name evidence="7" type="ORF">VP750_LOCUS10866</name>
</gene>
<dbReference type="SUPFAM" id="SSF50978">
    <property type="entry name" value="WD40 repeat-like"/>
    <property type="match status" value="1"/>
</dbReference>
<feature type="domain" description="PPIase cyclophilin-type" evidence="6">
    <location>
        <begin position="491"/>
        <end position="635"/>
    </location>
</feature>
<dbReference type="PROSITE" id="PS50294">
    <property type="entry name" value="WD_REPEATS_REGION"/>
    <property type="match status" value="1"/>
</dbReference>
<organism evidence="7 8">
    <name type="scientific">Coccomyxa viridis</name>
    <dbReference type="NCBI Taxonomy" id="1274662"/>
    <lineage>
        <taxon>Eukaryota</taxon>
        <taxon>Viridiplantae</taxon>
        <taxon>Chlorophyta</taxon>
        <taxon>core chlorophytes</taxon>
        <taxon>Trebouxiophyceae</taxon>
        <taxon>Trebouxiophyceae incertae sedis</taxon>
        <taxon>Coccomyxaceae</taxon>
        <taxon>Coccomyxa</taxon>
    </lineage>
</organism>
<feature type="region of interest" description="Disordered" evidence="5">
    <location>
        <begin position="1"/>
        <end position="41"/>
    </location>
</feature>
<evidence type="ECO:0000256" key="5">
    <source>
        <dbReference type="SAM" id="MobiDB-lite"/>
    </source>
</evidence>
<dbReference type="SUPFAM" id="SSF50891">
    <property type="entry name" value="Cyclophilin-like"/>
    <property type="match status" value="1"/>
</dbReference>
<proteinExistence type="predicted"/>
<evidence type="ECO:0000256" key="1">
    <source>
        <dbReference type="ARBA" id="ARBA00013194"/>
    </source>
</evidence>
<keyword evidence="2" id="KW-0697">Rotamase</keyword>
<dbReference type="Pfam" id="PF00160">
    <property type="entry name" value="Pro_isomerase"/>
    <property type="match status" value="1"/>
</dbReference>
<dbReference type="PRINTS" id="PR00153">
    <property type="entry name" value="CSAPPISMRASE"/>
</dbReference>
<dbReference type="InterPro" id="IPR002130">
    <property type="entry name" value="Cyclophilin-type_PPIase_dom"/>
</dbReference>
<evidence type="ECO:0000256" key="3">
    <source>
        <dbReference type="ARBA" id="ARBA00023235"/>
    </source>
</evidence>
<dbReference type="EC" id="5.2.1.8" evidence="1"/>
<dbReference type="PANTHER" id="PTHR45625:SF4">
    <property type="entry name" value="PEPTIDYLPROLYL ISOMERASE DOMAIN AND WD REPEAT-CONTAINING PROTEIN 1"/>
    <property type="match status" value="1"/>
</dbReference>
<evidence type="ECO:0000313" key="8">
    <source>
        <dbReference type="Proteomes" id="UP001497392"/>
    </source>
</evidence>
<dbReference type="InterPro" id="IPR036322">
    <property type="entry name" value="WD40_repeat_dom_sf"/>
</dbReference>
<dbReference type="PANTHER" id="PTHR45625">
    <property type="entry name" value="PEPTIDYL-PROLYL CIS-TRANS ISOMERASE-RELATED"/>
    <property type="match status" value="1"/>
</dbReference>
<keyword evidence="3" id="KW-0413">Isomerase</keyword>
<dbReference type="Gene3D" id="2.130.10.10">
    <property type="entry name" value="YVTN repeat-like/Quinoprotein amine dehydrogenase"/>
    <property type="match status" value="1"/>
</dbReference>
<dbReference type="PROSITE" id="PS50072">
    <property type="entry name" value="CSA_PPIASE_2"/>
    <property type="match status" value="1"/>
</dbReference>
<protein>
    <recommendedName>
        <fullName evidence="1">peptidylprolyl isomerase</fullName>
        <ecNumber evidence="1">5.2.1.8</ecNumber>
    </recommendedName>
</protein>
<feature type="repeat" description="WD" evidence="4">
    <location>
        <begin position="119"/>
        <end position="160"/>
    </location>
</feature>
<dbReference type="Pfam" id="PF00400">
    <property type="entry name" value="WD40"/>
    <property type="match status" value="2"/>
</dbReference>
<dbReference type="InterPro" id="IPR001680">
    <property type="entry name" value="WD40_rpt"/>
</dbReference>
<sequence length="640" mass="71113">MASLNGKAELQQAPATDSRPSEAGLTGGLSTIEEETDDDREMVGPVVPTARKRRKLNNEQEFLHALPSAELYERSYMHREIVTHAVMASQTDFLITASADGAIKFWKKRPKGVEFAKDFRAHIGPVKDLALSHDGSMLVSIADDKSIKIFDVANIDMMAMLRLPFLPGCAAWIFKKEDAQSRLAVAERETGKIHIYDVKSDSDDALHSFEVHRTPVIAMRYNAAHDSVVSLDQRGMIEYWSARGYSFPEEDVDFSTKMDTDLYALPKAKALPQSLELSSDGTQFAIWSSDRRARVFWYRSGKLRRVYDESLEAAAELQKSESATYRIDPIDFGRRIAVEKELIADADAPHQNAIFDESGNFLLFSTVLGVKVVNLVTNRVCRILGKSENTERFLGLVLYQGTPGTGGRTKRLGAGISPLESDPMLAACAYNRQRLYLFSRREPPDTDEVATGRDVFNEKPTLADAGPGEGGDEKDAALVLPRGAVIHTTKGDITLKLFPEECPKTIENFSTHAKNGYYDGIIFHRVIKGFMLQTGDPLGDGTGGQSIWGGEFEDEFSRNLRHDRPFTVSMANAGPNSNGSQFFITTTAACPWLDNKHTVFGRVVKGADVVQMIEKTKTDRFDKPFEDIKMVNIDIKMSVD</sequence>
<dbReference type="SMART" id="SM00320">
    <property type="entry name" value="WD40"/>
    <property type="match status" value="4"/>
</dbReference>
<accession>A0ABP1GCE9</accession>
<feature type="repeat" description="WD" evidence="4">
    <location>
        <begin position="75"/>
        <end position="107"/>
    </location>
</feature>
<dbReference type="InterPro" id="IPR044666">
    <property type="entry name" value="Cyclophilin_A-like"/>
</dbReference>
<evidence type="ECO:0000259" key="6">
    <source>
        <dbReference type="PROSITE" id="PS50072"/>
    </source>
</evidence>
<name>A0ABP1GCE9_9CHLO</name>
<dbReference type="CDD" id="cd01927">
    <property type="entry name" value="cyclophilin_WD40"/>
    <property type="match status" value="1"/>
</dbReference>
<dbReference type="InterPro" id="IPR029000">
    <property type="entry name" value="Cyclophilin-like_dom_sf"/>
</dbReference>
<comment type="caution">
    <text evidence="7">The sequence shown here is derived from an EMBL/GenBank/DDBJ whole genome shotgun (WGS) entry which is preliminary data.</text>
</comment>
<keyword evidence="8" id="KW-1185">Reference proteome</keyword>
<dbReference type="InterPro" id="IPR015943">
    <property type="entry name" value="WD40/YVTN_repeat-like_dom_sf"/>
</dbReference>
<evidence type="ECO:0000256" key="2">
    <source>
        <dbReference type="ARBA" id="ARBA00023110"/>
    </source>
</evidence>
<dbReference type="Proteomes" id="UP001497392">
    <property type="component" value="Unassembled WGS sequence"/>
</dbReference>